<dbReference type="STRING" id="180163.SAMN02745174_01298"/>
<dbReference type="OrthoDB" id="88430at2"/>
<feature type="region of interest" description="Disordered" evidence="1">
    <location>
        <begin position="25"/>
        <end position="50"/>
    </location>
</feature>
<dbReference type="AlphaFoldDB" id="A0A1T4MSK1"/>
<reference evidence="2 3" key="1">
    <citation type="submission" date="2017-02" db="EMBL/GenBank/DDBJ databases">
        <authorList>
            <person name="Peterson S.W."/>
        </authorList>
    </citation>
    <scope>NUCLEOTIDE SEQUENCE [LARGE SCALE GENOMIC DNA]</scope>
    <source>
        <strain evidence="2 3">ATCC 700028</strain>
    </source>
</reference>
<evidence type="ECO:0000313" key="3">
    <source>
        <dbReference type="Proteomes" id="UP000191153"/>
    </source>
</evidence>
<dbReference type="EMBL" id="FUWX01000009">
    <property type="protein sequence ID" value="SJZ69816.1"/>
    <property type="molecule type" value="Genomic_DNA"/>
</dbReference>
<evidence type="ECO:0000313" key="2">
    <source>
        <dbReference type="EMBL" id="SJZ69816.1"/>
    </source>
</evidence>
<protein>
    <submittedName>
        <fullName evidence="2">Uncharacterized protein</fullName>
    </submittedName>
</protein>
<organism evidence="2 3">
    <name type="scientific">Cetobacterium ceti</name>
    <dbReference type="NCBI Taxonomy" id="180163"/>
    <lineage>
        <taxon>Bacteria</taxon>
        <taxon>Fusobacteriati</taxon>
        <taxon>Fusobacteriota</taxon>
        <taxon>Fusobacteriia</taxon>
        <taxon>Fusobacteriales</taxon>
        <taxon>Fusobacteriaceae</taxon>
        <taxon>Cetobacterium</taxon>
    </lineage>
</organism>
<keyword evidence="3" id="KW-1185">Reference proteome</keyword>
<gene>
    <name evidence="2" type="ORF">SAMN02745174_01298</name>
</gene>
<sequence>MQVISKDKPKGKEFGVLKKMKKAKRIEAQKEHMRRAENKRKNAENRKERMIESEFSDKISQVQIVGYSKNMLRVLIDGVEEKRGLTYIRRNAKLSENLENIGDFEVKLYGEMIKLKKLSNFSQMKEFLIDSIKFEG</sequence>
<dbReference type="RefSeq" id="WP_078693796.1">
    <property type="nucleotide sequence ID" value="NZ_FUWX01000009.1"/>
</dbReference>
<proteinExistence type="predicted"/>
<dbReference type="Proteomes" id="UP000191153">
    <property type="component" value="Unassembled WGS sequence"/>
</dbReference>
<evidence type="ECO:0000256" key="1">
    <source>
        <dbReference type="SAM" id="MobiDB-lite"/>
    </source>
</evidence>
<accession>A0A1T4MSK1</accession>
<name>A0A1T4MSK1_9FUSO</name>